<feature type="region of interest" description="Disordered" evidence="1">
    <location>
        <begin position="435"/>
        <end position="456"/>
    </location>
</feature>
<evidence type="ECO:0000313" key="3">
    <source>
        <dbReference type="Proteomes" id="UP000187209"/>
    </source>
</evidence>
<evidence type="ECO:0000313" key="2">
    <source>
        <dbReference type="EMBL" id="OMJ87919.1"/>
    </source>
</evidence>
<protein>
    <submittedName>
        <fullName evidence="2">Uncharacterized protein</fullName>
    </submittedName>
</protein>
<accession>A0A1R2CFW9</accession>
<keyword evidence="3" id="KW-1185">Reference proteome</keyword>
<dbReference type="EMBL" id="MPUH01000164">
    <property type="protein sequence ID" value="OMJ87919.1"/>
    <property type="molecule type" value="Genomic_DNA"/>
</dbReference>
<sequence>MEIIKKTPHSKLIGINHTNQAILKSFDSELTIPLSYLHDKTGLSIKETHLSIFIGKTFTFNEETNTYNADIYYSPLVDLYKYNHAYSSRVCYKDTKFPQNPDFSKCYVSNMHFCTKETAILLGHLESALRNGFSDNILKKIAPEEKISLRNNLKNIYDFLLPENSDEKIAKSNLLTQYIQYDLENPGSVQNLADDYSIGITIISFNTQTKYTKFTILPSKPENTSIPVIKLIKYNNSVCVLYSYNENVADGYDEQGNLIKTYNPQGCSDSFYTLENIKTNSKYTTPYDSLNILSCIVRDLCLFTRDELNLIMKIDEAIVKLQPKGPSLGSFMKNLLEARELLSKKHQKPMMKYLSPTPNQEKKNLVNSKSFYITRKNSLLSPLISKSPDADANLLNLSQNSISPLKAVPSKITVNPSLSPPRNLKTMNTVNYSTNTGNPCFNSQNKSQSKNKNKVKRRKLKKCTNCKRIRKTAGLHGECNLCQKCIFQTFDSNIAKCVGCGEKIEQLRARFISRYQFTCEICFKTTRMPIILQCGCLVCGNPCNVVGHTCPSLHSTVKHLLLDKN</sequence>
<organism evidence="2 3">
    <name type="scientific">Stentor coeruleus</name>
    <dbReference type="NCBI Taxonomy" id="5963"/>
    <lineage>
        <taxon>Eukaryota</taxon>
        <taxon>Sar</taxon>
        <taxon>Alveolata</taxon>
        <taxon>Ciliophora</taxon>
        <taxon>Postciliodesmatophora</taxon>
        <taxon>Heterotrichea</taxon>
        <taxon>Heterotrichida</taxon>
        <taxon>Stentoridae</taxon>
        <taxon>Stentor</taxon>
    </lineage>
</organism>
<comment type="caution">
    <text evidence="2">The sequence shown here is derived from an EMBL/GenBank/DDBJ whole genome shotgun (WGS) entry which is preliminary data.</text>
</comment>
<dbReference type="Proteomes" id="UP000187209">
    <property type="component" value="Unassembled WGS sequence"/>
</dbReference>
<gene>
    <name evidence="2" type="ORF">SteCoe_10240</name>
</gene>
<name>A0A1R2CFW9_9CILI</name>
<proteinExistence type="predicted"/>
<dbReference type="AlphaFoldDB" id="A0A1R2CFW9"/>
<evidence type="ECO:0000256" key="1">
    <source>
        <dbReference type="SAM" id="MobiDB-lite"/>
    </source>
</evidence>
<reference evidence="2 3" key="1">
    <citation type="submission" date="2016-11" db="EMBL/GenBank/DDBJ databases">
        <title>The macronuclear genome of Stentor coeruleus: a giant cell with tiny introns.</title>
        <authorList>
            <person name="Slabodnick M."/>
            <person name="Ruby J.G."/>
            <person name="Reiff S.B."/>
            <person name="Swart E.C."/>
            <person name="Gosai S."/>
            <person name="Prabakaran S."/>
            <person name="Witkowska E."/>
            <person name="Larue G.E."/>
            <person name="Fisher S."/>
            <person name="Freeman R.M."/>
            <person name="Gunawardena J."/>
            <person name="Chu W."/>
            <person name="Stover N.A."/>
            <person name="Gregory B.D."/>
            <person name="Nowacki M."/>
            <person name="Derisi J."/>
            <person name="Roy S.W."/>
            <person name="Marshall W.F."/>
            <person name="Sood P."/>
        </authorList>
    </citation>
    <scope>NUCLEOTIDE SEQUENCE [LARGE SCALE GENOMIC DNA]</scope>
    <source>
        <strain evidence="2">WM001</strain>
    </source>
</reference>